<evidence type="ECO:0000256" key="1">
    <source>
        <dbReference type="SAM" id="MobiDB-lite"/>
    </source>
</evidence>
<gene>
    <name evidence="2" type="ORF">UFOVP623_5</name>
</gene>
<sequence length="185" mass="21656">MPILISMDMANKKIQSYHLPASYEQEWYDKPGKLPLSRVARIFNNNDTRQMNEIQSLEVIPDEIPKPNVVTVYGLKYKQWLLIGWRCVDCGKTMAQEETRDKHPLVCDNKIKINKERILKQEEEEMPIQRIEKDGQIYFRYGTHGKMYKNRSDAEKQAQAIYAAGYQEPTNNHKGRPQSSPKVNK</sequence>
<dbReference type="EMBL" id="LR796593">
    <property type="protein sequence ID" value="CAB4153367.1"/>
    <property type="molecule type" value="Genomic_DNA"/>
</dbReference>
<name>A0A6J5N4Q9_9CAUD</name>
<reference evidence="2" key="1">
    <citation type="submission" date="2020-04" db="EMBL/GenBank/DDBJ databases">
        <authorList>
            <person name="Chiriac C."/>
            <person name="Salcher M."/>
            <person name="Ghai R."/>
            <person name="Kavagutti S V."/>
        </authorList>
    </citation>
    <scope>NUCLEOTIDE SEQUENCE</scope>
</reference>
<feature type="compositionally biased region" description="Polar residues" evidence="1">
    <location>
        <begin position="168"/>
        <end position="185"/>
    </location>
</feature>
<accession>A0A6J5N4Q9</accession>
<protein>
    <submittedName>
        <fullName evidence="2">Uncharacterized protein</fullName>
    </submittedName>
</protein>
<proteinExistence type="predicted"/>
<feature type="region of interest" description="Disordered" evidence="1">
    <location>
        <begin position="162"/>
        <end position="185"/>
    </location>
</feature>
<organism evidence="2">
    <name type="scientific">uncultured Caudovirales phage</name>
    <dbReference type="NCBI Taxonomy" id="2100421"/>
    <lineage>
        <taxon>Viruses</taxon>
        <taxon>Duplodnaviria</taxon>
        <taxon>Heunggongvirae</taxon>
        <taxon>Uroviricota</taxon>
        <taxon>Caudoviricetes</taxon>
        <taxon>Peduoviridae</taxon>
        <taxon>Maltschvirus</taxon>
        <taxon>Maltschvirus maltsch</taxon>
    </lineage>
</organism>
<evidence type="ECO:0000313" key="2">
    <source>
        <dbReference type="EMBL" id="CAB4153367.1"/>
    </source>
</evidence>